<dbReference type="CDD" id="cd11040">
    <property type="entry name" value="CYP7_CYP8-like"/>
    <property type="match status" value="1"/>
</dbReference>
<dbReference type="Pfam" id="PF00067">
    <property type="entry name" value="p450"/>
    <property type="match status" value="1"/>
</dbReference>
<dbReference type="Gene3D" id="1.10.630.10">
    <property type="entry name" value="Cytochrome P450"/>
    <property type="match status" value="1"/>
</dbReference>
<proteinExistence type="inferred from homology"/>
<dbReference type="GO" id="GO:0008395">
    <property type="term" value="F:steroid hydroxylase activity"/>
    <property type="evidence" value="ECO:0007669"/>
    <property type="project" value="TreeGrafter"/>
</dbReference>
<gene>
    <name evidence="8" type="ORF">BU16DRAFT_577673</name>
</gene>
<evidence type="ECO:0000256" key="2">
    <source>
        <dbReference type="ARBA" id="ARBA00010617"/>
    </source>
</evidence>
<keyword evidence="7" id="KW-1133">Transmembrane helix</keyword>
<evidence type="ECO:0000256" key="3">
    <source>
        <dbReference type="ARBA" id="ARBA00022617"/>
    </source>
</evidence>
<evidence type="ECO:0000313" key="8">
    <source>
        <dbReference type="EMBL" id="KAF2501547.1"/>
    </source>
</evidence>
<dbReference type="PANTHER" id="PTHR24304">
    <property type="entry name" value="CYTOCHROME P450 FAMILY 7"/>
    <property type="match status" value="1"/>
</dbReference>
<feature type="binding site" description="axial binding residue" evidence="6">
    <location>
        <position position="463"/>
    </location>
    <ligand>
        <name>heme</name>
        <dbReference type="ChEBI" id="CHEBI:30413"/>
    </ligand>
    <ligandPart>
        <name>Fe</name>
        <dbReference type="ChEBI" id="CHEBI:18248"/>
    </ligandPart>
</feature>
<dbReference type="InterPro" id="IPR050529">
    <property type="entry name" value="CYP450_sterol_14alpha_dmase"/>
</dbReference>
<evidence type="ECO:0000256" key="5">
    <source>
        <dbReference type="ARBA" id="ARBA00023004"/>
    </source>
</evidence>
<evidence type="ECO:0000256" key="6">
    <source>
        <dbReference type="PIRSR" id="PIRSR602403-1"/>
    </source>
</evidence>
<name>A0A6A6RDN1_9PEZI</name>
<sequence>MILITIHQSYTDAATTCGHTLFNSIIASIAILSSLLTWRLWTFTLRPLLHPSEPRPLPYWLPLIGHGLRFLRDSQALFTAGRLHFANSREPFAITVFGETIYILTSPRDVSGVFKETTTLSTDQVNINRSFGVSDAGTEQMTRLAFVDAAKGGKGGLRDYNDMSERIRHAQLLPGPQMDLLSRDFMRLFEVEMRGGTPEGAYVLRSAGGGARMVSVKNWAAQSLIRATTHALFGHCLLEMEPQLTDTFLRFDDKSWMVIYNYPEVFAKETYRLKEELIRVFMRYVELSDKKTEKAWWFRETDRLEEELGMGVRDRAIRTMQQYWVTNANSFKIAFWMLAHIMHSEKLKAAVITEISAALPSQNADLDINYLLNQCPLLDSIWNDILRLTASSSTYRHVVSDTTIRGKTFRAGRKLLIPQRQTLLDESVFGENAATFDAERFMRDRKLANSTSFRPFGGGISMCSGRHVAKREAFAFVGSVLTRYELKLVSPEFGKQTFPRLNVMNPNLGLMGPMPEDDLVLEIKPKC</sequence>
<dbReference type="GO" id="GO:0016705">
    <property type="term" value="F:oxidoreductase activity, acting on paired donors, with incorporation or reduction of molecular oxygen"/>
    <property type="evidence" value="ECO:0007669"/>
    <property type="project" value="InterPro"/>
</dbReference>
<accession>A0A6A6RDN1</accession>
<keyword evidence="9" id="KW-1185">Reference proteome</keyword>
<keyword evidence="5 6" id="KW-0408">Iron</keyword>
<keyword evidence="3 6" id="KW-0349">Heme</keyword>
<dbReference type="AlphaFoldDB" id="A0A6A6RDN1"/>
<feature type="transmembrane region" description="Helical" evidence="7">
    <location>
        <begin position="21"/>
        <end position="41"/>
    </location>
</feature>
<dbReference type="GO" id="GO:0005506">
    <property type="term" value="F:iron ion binding"/>
    <property type="evidence" value="ECO:0007669"/>
    <property type="project" value="InterPro"/>
</dbReference>
<dbReference type="GO" id="GO:0020037">
    <property type="term" value="F:heme binding"/>
    <property type="evidence" value="ECO:0007669"/>
    <property type="project" value="InterPro"/>
</dbReference>
<keyword evidence="4 6" id="KW-0479">Metal-binding</keyword>
<organism evidence="8 9">
    <name type="scientific">Lophium mytilinum</name>
    <dbReference type="NCBI Taxonomy" id="390894"/>
    <lineage>
        <taxon>Eukaryota</taxon>
        <taxon>Fungi</taxon>
        <taxon>Dikarya</taxon>
        <taxon>Ascomycota</taxon>
        <taxon>Pezizomycotina</taxon>
        <taxon>Dothideomycetes</taxon>
        <taxon>Pleosporomycetidae</taxon>
        <taxon>Mytilinidiales</taxon>
        <taxon>Mytilinidiaceae</taxon>
        <taxon>Lophium</taxon>
    </lineage>
</organism>
<comment type="cofactor">
    <cofactor evidence="1 6">
        <name>heme</name>
        <dbReference type="ChEBI" id="CHEBI:30413"/>
    </cofactor>
</comment>
<evidence type="ECO:0000256" key="4">
    <source>
        <dbReference type="ARBA" id="ARBA00022723"/>
    </source>
</evidence>
<dbReference type="PANTHER" id="PTHR24304:SF2">
    <property type="entry name" value="24-HYDROXYCHOLESTEROL 7-ALPHA-HYDROXYLASE"/>
    <property type="match status" value="1"/>
</dbReference>
<dbReference type="InterPro" id="IPR036396">
    <property type="entry name" value="Cyt_P450_sf"/>
</dbReference>
<comment type="similarity">
    <text evidence="2">Belongs to the cytochrome P450 family.</text>
</comment>
<dbReference type="SUPFAM" id="SSF48264">
    <property type="entry name" value="Cytochrome P450"/>
    <property type="match status" value="1"/>
</dbReference>
<reference evidence="8" key="1">
    <citation type="journal article" date="2020" name="Stud. Mycol.">
        <title>101 Dothideomycetes genomes: a test case for predicting lifestyles and emergence of pathogens.</title>
        <authorList>
            <person name="Haridas S."/>
            <person name="Albert R."/>
            <person name="Binder M."/>
            <person name="Bloem J."/>
            <person name="Labutti K."/>
            <person name="Salamov A."/>
            <person name="Andreopoulos B."/>
            <person name="Baker S."/>
            <person name="Barry K."/>
            <person name="Bills G."/>
            <person name="Bluhm B."/>
            <person name="Cannon C."/>
            <person name="Castanera R."/>
            <person name="Culley D."/>
            <person name="Daum C."/>
            <person name="Ezra D."/>
            <person name="Gonzalez J."/>
            <person name="Henrissat B."/>
            <person name="Kuo A."/>
            <person name="Liang C."/>
            <person name="Lipzen A."/>
            <person name="Lutzoni F."/>
            <person name="Magnuson J."/>
            <person name="Mondo S."/>
            <person name="Nolan M."/>
            <person name="Ohm R."/>
            <person name="Pangilinan J."/>
            <person name="Park H.-J."/>
            <person name="Ramirez L."/>
            <person name="Alfaro M."/>
            <person name="Sun H."/>
            <person name="Tritt A."/>
            <person name="Yoshinaga Y."/>
            <person name="Zwiers L.-H."/>
            <person name="Turgeon B."/>
            <person name="Goodwin S."/>
            <person name="Spatafora J."/>
            <person name="Crous P."/>
            <person name="Grigoriev I."/>
        </authorList>
    </citation>
    <scope>NUCLEOTIDE SEQUENCE</scope>
    <source>
        <strain evidence="8">CBS 269.34</strain>
    </source>
</reference>
<dbReference type="Proteomes" id="UP000799750">
    <property type="component" value="Unassembled WGS sequence"/>
</dbReference>
<keyword evidence="7" id="KW-0812">Transmembrane</keyword>
<dbReference type="OrthoDB" id="1470350at2759"/>
<keyword evidence="7" id="KW-0472">Membrane</keyword>
<dbReference type="PRINTS" id="PR00465">
    <property type="entry name" value="EP450IV"/>
</dbReference>
<protein>
    <submittedName>
        <fullName evidence="8">Cytochrome P450</fullName>
    </submittedName>
</protein>
<dbReference type="InterPro" id="IPR002403">
    <property type="entry name" value="Cyt_P450_E_grp-IV"/>
</dbReference>
<evidence type="ECO:0000256" key="1">
    <source>
        <dbReference type="ARBA" id="ARBA00001971"/>
    </source>
</evidence>
<evidence type="ECO:0000313" key="9">
    <source>
        <dbReference type="Proteomes" id="UP000799750"/>
    </source>
</evidence>
<dbReference type="InterPro" id="IPR001128">
    <property type="entry name" value="Cyt_P450"/>
</dbReference>
<evidence type="ECO:0000256" key="7">
    <source>
        <dbReference type="SAM" id="Phobius"/>
    </source>
</evidence>
<dbReference type="EMBL" id="MU004182">
    <property type="protein sequence ID" value="KAF2501547.1"/>
    <property type="molecule type" value="Genomic_DNA"/>
</dbReference>